<dbReference type="OrthoDB" id="10499458at2759"/>
<keyword evidence="2" id="KW-1185">Reference proteome</keyword>
<sequence length="112" mass="12597">VSTTIIPFSARHCGEVDRNFNTGGIKINRWRKCKAQPRTALLQRHVDCGLAQIKRLKLTPGISNCLIRQSLYLAQQLSRHKIMHVESTEAPACLYNISIVFGPGTSDTEHRL</sequence>
<dbReference type="AlphaFoldDB" id="A0A8H6EHZ1"/>
<dbReference type="RefSeq" id="XP_037191511.1">
    <property type="nucleotide sequence ID" value="XM_037336301.1"/>
</dbReference>
<accession>A0A8H6EHZ1</accession>
<protein>
    <submittedName>
        <fullName evidence="1">Uncharacterized protein</fullName>
    </submittedName>
</protein>
<feature type="non-terminal residue" evidence="1">
    <location>
        <position position="1"/>
    </location>
</feature>
<proteinExistence type="predicted"/>
<reference evidence="1 2" key="1">
    <citation type="journal article" date="2020" name="Phytopathology">
        <title>A high-quality genome resource of Botrytis fragariae, a new and rapidly spreading fungal pathogen causing strawberry gray mold in the U.S.A.</title>
        <authorList>
            <person name="Wu Y."/>
            <person name="Saski C.A."/>
            <person name="Schnabel G."/>
            <person name="Xiao S."/>
            <person name="Hu M."/>
        </authorList>
    </citation>
    <scope>NUCLEOTIDE SEQUENCE [LARGE SCALE GENOMIC DNA]</scope>
    <source>
        <strain evidence="1 2">BVB16</strain>
    </source>
</reference>
<dbReference type="EMBL" id="JABFCT010000010">
    <property type="protein sequence ID" value="KAF5872565.1"/>
    <property type="molecule type" value="Genomic_DNA"/>
</dbReference>
<evidence type="ECO:0000313" key="1">
    <source>
        <dbReference type="EMBL" id="KAF5872565.1"/>
    </source>
</evidence>
<gene>
    <name evidence="1" type="ORF">Bfra_005926</name>
</gene>
<organism evidence="1 2">
    <name type="scientific">Botrytis fragariae</name>
    <dbReference type="NCBI Taxonomy" id="1964551"/>
    <lineage>
        <taxon>Eukaryota</taxon>
        <taxon>Fungi</taxon>
        <taxon>Dikarya</taxon>
        <taxon>Ascomycota</taxon>
        <taxon>Pezizomycotina</taxon>
        <taxon>Leotiomycetes</taxon>
        <taxon>Helotiales</taxon>
        <taxon>Sclerotiniaceae</taxon>
        <taxon>Botrytis</taxon>
    </lineage>
</organism>
<dbReference type="Proteomes" id="UP000531561">
    <property type="component" value="Unassembled WGS sequence"/>
</dbReference>
<name>A0A8H6EHZ1_9HELO</name>
<dbReference type="GeneID" id="59259993"/>
<evidence type="ECO:0000313" key="2">
    <source>
        <dbReference type="Proteomes" id="UP000531561"/>
    </source>
</evidence>
<comment type="caution">
    <text evidence="1">The sequence shown here is derived from an EMBL/GenBank/DDBJ whole genome shotgun (WGS) entry which is preliminary data.</text>
</comment>